<dbReference type="EMBL" id="CAKJVE010000004">
    <property type="protein sequence ID" value="CAG9705349.1"/>
    <property type="molecule type" value="Genomic_DNA"/>
</dbReference>
<dbReference type="RefSeq" id="WP_058296300.1">
    <property type="nucleotide sequence ID" value="NZ_CAKJVE010000004.1"/>
</dbReference>
<name>A0A2A7MKC4_9CLOT</name>
<organism evidence="2 4">
    <name type="scientific">Clostridium neonatale</name>
    <dbReference type="NCBI Taxonomy" id="137838"/>
    <lineage>
        <taxon>Bacteria</taxon>
        <taxon>Bacillati</taxon>
        <taxon>Bacillota</taxon>
        <taxon>Clostridia</taxon>
        <taxon>Eubacteriales</taxon>
        <taxon>Clostridiaceae</taxon>
        <taxon>Clostridium</taxon>
    </lineage>
</organism>
<keyword evidence="4" id="KW-1185">Reference proteome</keyword>
<evidence type="ECO:0000313" key="2">
    <source>
        <dbReference type="EMBL" id="PEG32154.1"/>
    </source>
</evidence>
<gene>
    <name evidence="1" type="ORF">CNEO_41791</name>
    <name evidence="3" type="ORF">CNEONATNEC25_03141</name>
    <name evidence="2" type="ORF">CQ394_10795</name>
</gene>
<evidence type="ECO:0000313" key="5">
    <source>
        <dbReference type="Proteomes" id="UP000431451"/>
    </source>
</evidence>
<accession>A0A2A7MKC4</accession>
<reference evidence="2 4" key="1">
    <citation type="submission" date="2017-10" db="EMBL/GenBank/DDBJ databases">
        <title>Effective Description of Clostridium neonatale sp. nov. linked to necrotizing enterocolitis in neonates and a clarification of species assignable to the genus Clostridium (Prazmowski 1880) emend. Lawson and Rainey 2016.</title>
        <authorList>
            <person name="Bernard K."/>
            <person name="Burdz T."/>
            <person name="Wiebe D."/>
            <person name="Balcewich B."/>
            <person name="Alfa M."/>
            <person name="Bernier A.-M."/>
        </authorList>
    </citation>
    <scope>NUCLEOTIDE SEQUENCE [LARGE SCALE GENOMIC DNA]</scope>
    <source>
        <strain evidence="2 4">LCDC99A005</strain>
    </source>
</reference>
<dbReference type="OrthoDB" id="1934251at2"/>
<evidence type="ECO:0000313" key="1">
    <source>
        <dbReference type="EMBL" id="CAG9705349.1"/>
    </source>
</evidence>
<dbReference type="AlphaFoldDB" id="A0A2A7MKC4"/>
<dbReference type="SUPFAM" id="SSF158682">
    <property type="entry name" value="TerB-like"/>
    <property type="match status" value="1"/>
</dbReference>
<reference evidence="3 5" key="2">
    <citation type="submission" date="2018-06" db="EMBL/GenBank/DDBJ databases">
        <authorList>
            <consortium name="IHU Genomes"/>
        </authorList>
    </citation>
    <scope>NUCLEOTIDE SEQUENCE [LARGE SCALE GENOMIC DNA]</scope>
    <source>
        <strain evidence="3 5">NEC25</strain>
    </source>
</reference>
<dbReference type="Proteomes" id="UP000220840">
    <property type="component" value="Unassembled WGS sequence"/>
</dbReference>
<reference evidence="1" key="3">
    <citation type="submission" date="2021-10" db="EMBL/GenBank/DDBJ databases">
        <authorList>
            <person name="Mesa V."/>
        </authorList>
    </citation>
    <scope>NUCLEOTIDE SEQUENCE</scope>
    <source>
        <strain evidence="1">CC3_PB</strain>
    </source>
</reference>
<evidence type="ECO:0008006" key="6">
    <source>
        <dbReference type="Google" id="ProtNLM"/>
    </source>
</evidence>
<dbReference type="EMBL" id="PDCJ01000001">
    <property type="protein sequence ID" value="PEG32154.1"/>
    <property type="molecule type" value="Genomic_DNA"/>
</dbReference>
<dbReference type="Gene3D" id="1.10.3680.10">
    <property type="entry name" value="TerB-like"/>
    <property type="match status" value="1"/>
</dbReference>
<protein>
    <recommendedName>
        <fullName evidence="6">Co-chaperone DjlA N-terminal domain-containing protein</fullName>
    </recommendedName>
</protein>
<dbReference type="Proteomes" id="UP000789738">
    <property type="component" value="Unassembled WGS sequence"/>
</dbReference>
<evidence type="ECO:0000313" key="3">
    <source>
        <dbReference type="EMBL" id="VCT85538.1"/>
    </source>
</evidence>
<dbReference type="InterPro" id="IPR029024">
    <property type="entry name" value="TerB-like"/>
</dbReference>
<dbReference type="EMBL" id="UWJD01000002">
    <property type="protein sequence ID" value="VCT85538.1"/>
    <property type="molecule type" value="Genomic_DNA"/>
</dbReference>
<proteinExistence type="predicted"/>
<evidence type="ECO:0000313" key="4">
    <source>
        <dbReference type="Proteomes" id="UP000220840"/>
    </source>
</evidence>
<dbReference type="STRING" id="137838.GCA_001458595_03646"/>
<sequence length="147" mass="17084">MFLNELKKDEGIAFIKLVKQLANIDETFSKEEKDLYIDYLKELNLKESDINDSKIEDVFTLLSGSNDRSKEIIYFELVGLALIDGEYEEKEVEFLEKVGNELNIARSKKIAFANYFYNFIDVYNFSVVDSDSKIELLKEQAEKLIAK</sequence>
<dbReference type="Proteomes" id="UP000431451">
    <property type="component" value="Unassembled WGS sequence"/>
</dbReference>